<evidence type="ECO:0000313" key="3">
    <source>
        <dbReference type="Proteomes" id="UP000005959"/>
    </source>
</evidence>
<sequence>MKHLTLRDVMASMSITNNSDGYEVSNAAGSAQYDAWGLRTTVNGIPEYFPLKISAPGVLAGNADSESSSDHRRHSLWHSTNNVQTHDKGKVISKVTVQIDVDISDAQQKLEELNASIRGSDAFNVFSGAMFLFPATMPRLLANKRQLRKAVRELVNEAIKTECRPGGLLYKRSSR</sequence>
<name>G9Y684_HAFAL</name>
<keyword evidence="1" id="KW-0175">Coiled coil</keyword>
<dbReference type="EMBL" id="AGCI01000047">
    <property type="protein sequence ID" value="EHM42942.1"/>
    <property type="molecule type" value="Genomic_DNA"/>
</dbReference>
<evidence type="ECO:0000313" key="2">
    <source>
        <dbReference type="EMBL" id="EHM42942.1"/>
    </source>
</evidence>
<dbReference type="HOGENOM" id="CLU_1537956_0_0_6"/>
<gene>
    <name evidence="2" type="ORF">HMPREF0454_02051</name>
</gene>
<organism evidence="2 3">
    <name type="scientific">Hafnia alvei ATCC 51873</name>
    <dbReference type="NCBI Taxonomy" id="1002364"/>
    <lineage>
        <taxon>Bacteria</taxon>
        <taxon>Pseudomonadati</taxon>
        <taxon>Pseudomonadota</taxon>
        <taxon>Gammaproteobacteria</taxon>
        <taxon>Enterobacterales</taxon>
        <taxon>Hafniaceae</taxon>
        <taxon>Hafnia</taxon>
    </lineage>
</organism>
<dbReference type="RefSeq" id="WP_004092346.1">
    <property type="nucleotide sequence ID" value="NZ_JH417518.1"/>
</dbReference>
<dbReference type="AlphaFoldDB" id="G9Y684"/>
<proteinExistence type="predicted"/>
<protein>
    <submittedName>
        <fullName evidence="2">Uncharacterized protein</fullName>
    </submittedName>
</protein>
<evidence type="ECO:0000256" key="1">
    <source>
        <dbReference type="SAM" id="Coils"/>
    </source>
</evidence>
<dbReference type="Proteomes" id="UP000005959">
    <property type="component" value="Unassembled WGS sequence"/>
</dbReference>
<comment type="caution">
    <text evidence="2">The sequence shown here is derived from an EMBL/GenBank/DDBJ whole genome shotgun (WGS) entry which is preliminary data.</text>
</comment>
<feature type="coiled-coil region" evidence="1">
    <location>
        <begin position="137"/>
        <end position="164"/>
    </location>
</feature>
<accession>G9Y684</accession>
<reference evidence="2 3" key="1">
    <citation type="submission" date="2011-08" db="EMBL/GenBank/DDBJ databases">
        <authorList>
            <person name="Weinstock G."/>
            <person name="Sodergren E."/>
            <person name="Clifton S."/>
            <person name="Fulton L."/>
            <person name="Fulton B."/>
            <person name="Courtney L."/>
            <person name="Fronick C."/>
            <person name="Harrison M."/>
            <person name="Strong C."/>
            <person name="Farmer C."/>
            <person name="Delahaunty K."/>
            <person name="Markovic C."/>
            <person name="Hall O."/>
            <person name="Minx P."/>
            <person name="Tomlinson C."/>
            <person name="Mitreva M."/>
            <person name="Hou S."/>
            <person name="Chen J."/>
            <person name="Wollam A."/>
            <person name="Pepin K.H."/>
            <person name="Johnson M."/>
            <person name="Bhonagiri V."/>
            <person name="Zhang X."/>
            <person name="Suruliraj S."/>
            <person name="Warren W."/>
            <person name="Chinwalla A."/>
            <person name="Mardis E.R."/>
            <person name="Wilson R.K."/>
        </authorList>
    </citation>
    <scope>NUCLEOTIDE SEQUENCE [LARGE SCALE GENOMIC DNA]</scope>
    <source>
        <strain evidence="2 3">ATCC 51873</strain>
    </source>
</reference>